<evidence type="ECO:0000313" key="3">
    <source>
        <dbReference type="EMBL" id="MBW7477863.1"/>
    </source>
</evidence>
<dbReference type="RefSeq" id="WP_246628413.1">
    <property type="nucleotide sequence ID" value="NZ_JAHZIJ010000054.1"/>
</dbReference>
<dbReference type="Proteomes" id="UP000812277">
    <property type="component" value="Unassembled WGS sequence"/>
</dbReference>
<keyword evidence="1" id="KW-0436">Ligase</keyword>
<organism evidence="3 4">
    <name type="scientific">Paenibacillus oenotherae</name>
    <dbReference type="NCBI Taxonomy" id="1435645"/>
    <lineage>
        <taxon>Bacteria</taxon>
        <taxon>Bacillati</taxon>
        <taxon>Bacillota</taxon>
        <taxon>Bacilli</taxon>
        <taxon>Bacillales</taxon>
        <taxon>Paenibacillaceae</taxon>
        <taxon>Paenibacillus</taxon>
    </lineage>
</organism>
<dbReference type="InterPro" id="IPR010060">
    <property type="entry name" value="NRPS_synth"/>
</dbReference>
<dbReference type="Gene3D" id="3.30.559.30">
    <property type="entry name" value="Nonribosomal peptide synthetase, condensation domain"/>
    <property type="match status" value="1"/>
</dbReference>
<proteinExistence type="predicted"/>
<dbReference type="SUPFAM" id="SSF52777">
    <property type="entry name" value="CoA-dependent acyltransferases"/>
    <property type="match status" value="1"/>
</dbReference>
<reference evidence="3 4" key="1">
    <citation type="submission" date="2021-07" db="EMBL/GenBank/DDBJ databases">
        <title>Paenibacillus radiodurans sp. nov., isolated from the southeastern edge of Tengger Desert.</title>
        <authorList>
            <person name="Zhang G."/>
        </authorList>
    </citation>
    <scope>NUCLEOTIDE SEQUENCE [LARGE SCALE GENOMIC DNA]</scope>
    <source>
        <strain evidence="3 4">DT7-4</strain>
    </source>
</reference>
<dbReference type="NCBIfam" id="TIGR01720">
    <property type="entry name" value="NRPS-para261"/>
    <property type="match status" value="1"/>
</dbReference>
<evidence type="ECO:0000313" key="4">
    <source>
        <dbReference type="Proteomes" id="UP000812277"/>
    </source>
</evidence>
<evidence type="ECO:0000256" key="1">
    <source>
        <dbReference type="ARBA" id="ARBA00022598"/>
    </source>
</evidence>
<gene>
    <name evidence="3" type="ORF">K0T92_24445</name>
</gene>
<feature type="non-terminal residue" evidence="3">
    <location>
        <position position="1"/>
    </location>
</feature>
<dbReference type="InterPro" id="IPR001242">
    <property type="entry name" value="Condensation_dom"/>
</dbReference>
<accession>A0ABS7DFC2</accession>
<dbReference type="EMBL" id="JAHZIJ010000054">
    <property type="protein sequence ID" value="MBW7477863.1"/>
    <property type="molecule type" value="Genomic_DNA"/>
</dbReference>
<name>A0ABS7DFC2_9BACL</name>
<protein>
    <recommendedName>
        <fullName evidence="2">Condensation domain-containing protein</fullName>
    </recommendedName>
</protein>
<comment type="caution">
    <text evidence="3">The sequence shown here is derived from an EMBL/GenBank/DDBJ whole genome shotgun (WGS) entry which is preliminary data.</text>
</comment>
<evidence type="ECO:0000259" key="2">
    <source>
        <dbReference type="Pfam" id="PF00668"/>
    </source>
</evidence>
<feature type="domain" description="Condensation" evidence="2">
    <location>
        <begin position="19"/>
        <end position="121"/>
    </location>
</feature>
<dbReference type="Pfam" id="PF00668">
    <property type="entry name" value="Condensation"/>
    <property type="match status" value="1"/>
</dbReference>
<keyword evidence="4" id="KW-1185">Reference proteome</keyword>
<sequence>IGYGLTSSHESAGERATEGPELSFNYLGQFDGGSNETAFEMSALSGGNSMSPRSRAAHLIEVSCMVAGGAFQIKIGYSSKHFAERTASALGERFIQQLERIIDHCSERKESELTPSDMMSSDLSIEELEELNQEIAMSIELD</sequence>